<dbReference type="EMBL" id="CCYA01000269">
    <property type="protein sequence ID" value="CEH18089.1"/>
    <property type="molecule type" value="Genomic_DNA"/>
</dbReference>
<dbReference type="InterPro" id="IPR013154">
    <property type="entry name" value="ADH-like_N"/>
</dbReference>
<dbReference type="InterPro" id="IPR052585">
    <property type="entry name" value="Lipid_raft_assoc_Zn_ADH"/>
</dbReference>
<dbReference type="AlphaFoldDB" id="A0A0P1BQ09"/>
<dbReference type="SUPFAM" id="SSF50129">
    <property type="entry name" value="GroES-like"/>
    <property type="match status" value="1"/>
</dbReference>
<dbReference type="Pfam" id="PF00107">
    <property type="entry name" value="ADH_zinc_N"/>
    <property type="match status" value="1"/>
</dbReference>
<dbReference type="GO" id="GO:0016491">
    <property type="term" value="F:oxidoreductase activity"/>
    <property type="evidence" value="ECO:0007669"/>
    <property type="project" value="InterPro"/>
</dbReference>
<name>A0A0P1BQ09_9BASI</name>
<dbReference type="InterPro" id="IPR020843">
    <property type="entry name" value="ER"/>
</dbReference>
<proteinExistence type="predicted"/>
<dbReference type="SUPFAM" id="SSF51735">
    <property type="entry name" value="NAD(P)-binding Rossmann-fold domains"/>
    <property type="match status" value="1"/>
</dbReference>
<sequence>MLALVLEQRVSDDGAKELSYDLRELPVPSLEEERSSQVEVASQHQQEEAGQAVIKVYASAIHPSDLLNSRGGFPYTTFQQTGTSKVGHQASYRVLGRDLSGVVQSVSRGASSSAQTWINKQVLCTSGHDLSFSQHGTSAQYVVLPLSALVEKPSSLSWSQAALLGVPLQTASLMIQRAQIQAYEEGQQQQKLDMLVLGCSGNVGRMLVELLRGTGHNIITAARGTGAMLNLASATGTDEGLPSWTEQLKELTGSKGADIIFDCTGNLEVQSASLCVLAKFGKFIFIAAPKGGAPGSTVLGIDMMRMYRLGQSLLGVNSLLYDVAQANAQLNHSLALIDHTKPLLAQEEIEKVPLRLAKQTYDLLNGKQGRAGKKYCIVFDEAREGH</sequence>
<dbReference type="Proteomes" id="UP000054845">
    <property type="component" value="Unassembled WGS sequence"/>
</dbReference>
<dbReference type="SMART" id="SM00829">
    <property type="entry name" value="PKS_ER"/>
    <property type="match status" value="1"/>
</dbReference>
<dbReference type="InterPro" id="IPR013149">
    <property type="entry name" value="ADH-like_C"/>
</dbReference>
<dbReference type="PANTHER" id="PTHR43482">
    <property type="entry name" value="PROTEIN AST1-RELATED"/>
    <property type="match status" value="1"/>
</dbReference>
<protein>
    <submittedName>
        <fullName evidence="2">Zinc-binding oxidoreductase</fullName>
    </submittedName>
</protein>
<evidence type="ECO:0000313" key="2">
    <source>
        <dbReference type="EMBL" id="CEH18089.1"/>
    </source>
</evidence>
<keyword evidence="3" id="KW-1185">Reference proteome</keyword>
<dbReference type="InterPro" id="IPR011032">
    <property type="entry name" value="GroES-like_sf"/>
</dbReference>
<dbReference type="CDD" id="cd05188">
    <property type="entry name" value="MDR"/>
    <property type="match status" value="1"/>
</dbReference>
<dbReference type="Pfam" id="PF08240">
    <property type="entry name" value="ADH_N"/>
    <property type="match status" value="1"/>
</dbReference>
<reference evidence="2 3" key="1">
    <citation type="submission" date="2014-09" db="EMBL/GenBank/DDBJ databases">
        <authorList>
            <person name="Magalhaes I.L.F."/>
            <person name="Oliveira U."/>
            <person name="Santos F.R."/>
            <person name="Vidigal T.H.D.A."/>
            <person name="Brescovit A.D."/>
            <person name="Santos A.J."/>
        </authorList>
    </citation>
    <scope>NUCLEOTIDE SEQUENCE [LARGE SCALE GENOMIC DNA]</scope>
</reference>
<organism evidence="2 3">
    <name type="scientific">Ceraceosorus bombacis</name>
    <dbReference type="NCBI Taxonomy" id="401625"/>
    <lineage>
        <taxon>Eukaryota</taxon>
        <taxon>Fungi</taxon>
        <taxon>Dikarya</taxon>
        <taxon>Basidiomycota</taxon>
        <taxon>Ustilaginomycotina</taxon>
        <taxon>Exobasidiomycetes</taxon>
        <taxon>Ceraceosorales</taxon>
        <taxon>Ceraceosoraceae</taxon>
        <taxon>Ceraceosorus</taxon>
    </lineage>
</organism>
<dbReference type="STRING" id="401625.A0A0P1BQ09"/>
<feature type="domain" description="Enoyl reductase (ER)" evidence="1">
    <location>
        <begin position="36"/>
        <end position="379"/>
    </location>
</feature>
<dbReference type="OrthoDB" id="203908at2759"/>
<evidence type="ECO:0000259" key="1">
    <source>
        <dbReference type="SMART" id="SM00829"/>
    </source>
</evidence>
<dbReference type="Gene3D" id="3.90.180.10">
    <property type="entry name" value="Medium-chain alcohol dehydrogenases, catalytic domain"/>
    <property type="match status" value="1"/>
</dbReference>
<accession>A0A0P1BQ09</accession>
<evidence type="ECO:0000313" key="3">
    <source>
        <dbReference type="Proteomes" id="UP000054845"/>
    </source>
</evidence>
<dbReference type="InterPro" id="IPR036291">
    <property type="entry name" value="NAD(P)-bd_dom_sf"/>
</dbReference>
<dbReference type="PANTHER" id="PTHR43482:SF1">
    <property type="entry name" value="PROTEIN AST1-RELATED"/>
    <property type="match status" value="1"/>
</dbReference>